<dbReference type="AlphaFoldDB" id="A0A1I9G560"/>
<sequence>MDDTFGDGISSRGGEGRKGDLQILFYKFVRNNFNNNQLAIGNIFIQLKHLESSL</sequence>
<gene>
    <name evidence="1" type="primary">Bm711</name>
    <name evidence="1" type="ORF">BM_Bm711</name>
</gene>
<organism evidence="1">
    <name type="scientific">Brugia malayi</name>
    <name type="common">Filarial nematode worm</name>
    <dbReference type="NCBI Taxonomy" id="6279"/>
    <lineage>
        <taxon>Eukaryota</taxon>
        <taxon>Metazoa</taxon>
        <taxon>Ecdysozoa</taxon>
        <taxon>Nematoda</taxon>
        <taxon>Chromadorea</taxon>
        <taxon>Rhabditida</taxon>
        <taxon>Spirurina</taxon>
        <taxon>Spiruromorpha</taxon>
        <taxon>Filarioidea</taxon>
        <taxon>Onchocercidae</taxon>
        <taxon>Brugia</taxon>
    </lineage>
</organism>
<name>A0A1I9G560_BRUMA</name>
<reference evidence="1" key="2">
    <citation type="submission" date="2012-12" db="EMBL/GenBank/DDBJ databases">
        <authorList>
            <consortium name="WormBase Consortium"/>
            <person name="Ghedin E."/>
            <person name="Paulini M."/>
        </authorList>
    </citation>
    <scope>NUCLEOTIDE SEQUENCE</scope>
    <source>
        <strain evidence="1">FR3</strain>
    </source>
</reference>
<protein>
    <submittedName>
        <fullName evidence="1">Bm711</fullName>
    </submittedName>
</protein>
<proteinExistence type="predicted"/>
<accession>A0A1I9G560</accession>
<reference evidence="1" key="1">
    <citation type="journal article" date="2007" name="Science">
        <title>Draft genome of the filarial nematode parasite Brugia malayi.</title>
        <authorList>
            <person name="Ghedin E."/>
            <person name="Wang S."/>
            <person name="Spiro D."/>
            <person name="Caler E."/>
            <person name="Zhao Q."/>
            <person name="Crabtree J."/>
            <person name="Allen J.E."/>
            <person name="Delcher A.L."/>
            <person name="Guiliano D.B."/>
            <person name="Miranda-Saavedra D."/>
            <person name="Angiuoli S.V."/>
            <person name="Creasy T."/>
            <person name="Amedeo P."/>
            <person name="Haas B."/>
            <person name="El-Sayed N.M."/>
            <person name="Wortman J.R."/>
            <person name="Feldblyum T."/>
            <person name="Tallon L."/>
            <person name="Schatz M."/>
            <person name="Shumway M."/>
            <person name="Koo H."/>
            <person name="Salzberg S.L."/>
            <person name="Schobel S."/>
            <person name="Pertea M."/>
            <person name="Pop M."/>
            <person name="White O."/>
            <person name="Barton G.J."/>
            <person name="Carlow C.K."/>
            <person name="Crawford M.J."/>
            <person name="Daub J."/>
            <person name="Dimmic M.W."/>
            <person name="Estes C.F."/>
            <person name="Foster J.M."/>
            <person name="Ganatra M."/>
            <person name="Gregory W.F."/>
            <person name="Johnson N.M."/>
            <person name="Jin J."/>
            <person name="Komuniecki R."/>
            <person name="Korf I."/>
            <person name="Kumar S."/>
            <person name="Laney S."/>
            <person name="Li B.W."/>
            <person name="Li W."/>
            <person name="Lindblom T.H."/>
            <person name="Lustigman S."/>
            <person name="Ma D."/>
            <person name="Maina C.V."/>
            <person name="Martin D.M."/>
            <person name="McCarter J.P."/>
            <person name="McReynolds L."/>
            <person name="Mitreva M."/>
            <person name="Nutman T.B."/>
            <person name="Parkinson J."/>
            <person name="Peregrin-Alvarez J.M."/>
            <person name="Poole C."/>
            <person name="Ren Q."/>
            <person name="Saunders L."/>
            <person name="Sluder A.E."/>
            <person name="Smith K."/>
            <person name="Stanke M."/>
            <person name="Unnasch T.R."/>
            <person name="Ware J."/>
            <person name="Wei A.D."/>
            <person name="Weil G."/>
            <person name="Williams D.J."/>
            <person name="Zhang Y."/>
            <person name="Williams S.A."/>
            <person name="Fraser-Liggett C."/>
            <person name="Slatko B."/>
            <person name="Blaxter M.L."/>
            <person name="Scott A.L."/>
        </authorList>
    </citation>
    <scope>NUCLEOTIDE SEQUENCE</scope>
    <source>
        <strain evidence="1">FR3</strain>
    </source>
</reference>
<dbReference type="EMBL" id="LN857020">
    <property type="protein sequence ID" value="CDQ01170.1"/>
    <property type="molecule type" value="Genomic_DNA"/>
</dbReference>
<evidence type="ECO:0000313" key="1">
    <source>
        <dbReference type="EMBL" id="CDQ01170.1"/>
    </source>
</evidence>